<dbReference type="AlphaFoldDB" id="A0A164U709"/>
<dbReference type="EMBL" id="LNRQ01000007">
    <property type="protein sequence ID" value="KZM88516.1"/>
    <property type="molecule type" value="Genomic_DNA"/>
</dbReference>
<organism evidence="1">
    <name type="scientific">Daucus carota subsp. sativus</name>
    <name type="common">Carrot</name>
    <dbReference type="NCBI Taxonomy" id="79200"/>
    <lineage>
        <taxon>Eukaryota</taxon>
        <taxon>Viridiplantae</taxon>
        <taxon>Streptophyta</taxon>
        <taxon>Embryophyta</taxon>
        <taxon>Tracheophyta</taxon>
        <taxon>Spermatophyta</taxon>
        <taxon>Magnoliopsida</taxon>
        <taxon>eudicotyledons</taxon>
        <taxon>Gunneridae</taxon>
        <taxon>Pentapetalae</taxon>
        <taxon>asterids</taxon>
        <taxon>campanulids</taxon>
        <taxon>Apiales</taxon>
        <taxon>Apiaceae</taxon>
        <taxon>Apioideae</taxon>
        <taxon>Scandiceae</taxon>
        <taxon>Daucinae</taxon>
        <taxon>Daucus</taxon>
        <taxon>Daucus sect. Daucus</taxon>
    </lineage>
</organism>
<protein>
    <submittedName>
        <fullName evidence="1">Uncharacterized protein</fullName>
    </submittedName>
</protein>
<sequence length="132" mass="15383">MSCYEQTMLRMTILTLTEEEEGLQAFNPLQFRVPCMCLGFLKEVYHLRNFTEPRRGQYTAHDENDTKGDLPDFWKGYMYLGPPTKLCSKCKAVMWNEERNNKCAKHSDPSFSICCRNGQVELEPEKQPTSTE</sequence>
<reference evidence="1" key="1">
    <citation type="journal article" date="2016" name="Nat. Genet.">
        <title>A high-quality carrot genome assembly provides new insights into carotenoid accumulation and asterid genome evolution.</title>
        <authorList>
            <person name="Iorizzo M."/>
            <person name="Ellison S."/>
            <person name="Senalik D."/>
            <person name="Zeng P."/>
            <person name="Satapoomin P."/>
            <person name="Huang J."/>
            <person name="Bowman M."/>
            <person name="Iovene M."/>
            <person name="Sanseverino W."/>
            <person name="Cavagnaro P."/>
            <person name="Yildiz M."/>
            <person name="Macko-Podgorni A."/>
            <person name="Moranska E."/>
            <person name="Grzebelus E."/>
            <person name="Grzebelus D."/>
            <person name="Ashrafi H."/>
            <person name="Zheng Z."/>
            <person name="Cheng S."/>
            <person name="Spooner D."/>
            <person name="Van Deynze A."/>
            <person name="Simon P."/>
        </authorList>
    </citation>
    <scope>NUCLEOTIDE SEQUENCE [LARGE SCALE GENOMIC DNA]</scope>
    <source>
        <tissue evidence="1">Leaf</tissue>
    </source>
</reference>
<accession>A0A164U709</accession>
<dbReference type="Gramene" id="KZM88516">
    <property type="protein sequence ID" value="KZM88516"/>
    <property type="gene ID" value="DCAR_025591"/>
</dbReference>
<evidence type="ECO:0000313" key="1">
    <source>
        <dbReference type="EMBL" id="KZM88516.1"/>
    </source>
</evidence>
<name>A0A164U709_DAUCS</name>
<proteinExistence type="predicted"/>
<comment type="caution">
    <text evidence="1">The sequence shown here is derived from an EMBL/GenBank/DDBJ whole genome shotgun (WGS) entry which is preliminary data.</text>
</comment>
<gene>
    <name evidence="1" type="ORF">DCAR_025591</name>
</gene>